<feature type="compositionally biased region" description="Polar residues" evidence="1">
    <location>
        <begin position="246"/>
        <end position="257"/>
    </location>
</feature>
<name>A0A9R0XCJ9_TRITD</name>
<feature type="region of interest" description="Disordered" evidence="1">
    <location>
        <begin position="214"/>
        <end position="279"/>
    </location>
</feature>
<dbReference type="AlphaFoldDB" id="A0A9R0XCJ9"/>
<dbReference type="Proteomes" id="UP000324705">
    <property type="component" value="Chromosome 5B"/>
</dbReference>
<dbReference type="EMBL" id="LT934120">
    <property type="protein sequence ID" value="VAI34176.1"/>
    <property type="molecule type" value="Genomic_DNA"/>
</dbReference>
<sequence length="311" mass="34542">MAQRQEGSAEEGEEHRLRAALRHLQAEAGVLERLVYKHRNQHRGAAYFQYLLKVRRDLKLLLGAHLAEVINAVFPVITCRKPANTILVPNRQGKRKPGANHSHYKRLLGVARLLSQMLLDVVSVYSKVTDLTDKKQAVKISIDKVQAFREYYPSSNDPSTILECVWVKDKFVLHEKTKASSQKTQDEDLKPCTPDSSIQYETLGLVSEEMENLDGANTPAKQHHASLADQPDKATHCGDAGDSHSGRQLPNDQNAPSSLLGRPGAAPAPRRDVKPDTRKRVAFLAVGKTKVTVTPPETSSIVTKKQRVDTI</sequence>
<evidence type="ECO:0008006" key="4">
    <source>
        <dbReference type="Google" id="ProtNLM"/>
    </source>
</evidence>
<protein>
    <recommendedName>
        <fullName evidence="4">Nucleolus and neural progenitor protein-like N-terminal domain-containing protein</fullName>
    </recommendedName>
</protein>
<feature type="compositionally biased region" description="Basic and acidic residues" evidence="1">
    <location>
        <begin position="176"/>
        <end position="190"/>
    </location>
</feature>
<gene>
    <name evidence="2" type="ORF">TRITD_5Bv1G157930</name>
</gene>
<dbReference type="Gramene" id="TRITD5Bv1G157930.1">
    <property type="protein sequence ID" value="TRITD5Bv1G157930.1"/>
    <property type="gene ID" value="TRITD5Bv1G157930"/>
</dbReference>
<feature type="compositionally biased region" description="Basic and acidic residues" evidence="1">
    <location>
        <begin position="269"/>
        <end position="279"/>
    </location>
</feature>
<evidence type="ECO:0000313" key="2">
    <source>
        <dbReference type="EMBL" id="VAI34176.1"/>
    </source>
</evidence>
<proteinExistence type="predicted"/>
<organism evidence="2 3">
    <name type="scientific">Triticum turgidum subsp. durum</name>
    <name type="common">Durum wheat</name>
    <name type="synonym">Triticum durum</name>
    <dbReference type="NCBI Taxonomy" id="4567"/>
    <lineage>
        <taxon>Eukaryota</taxon>
        <taxon>Viridiplantae</taxon>
        <taxon>Streptophyta</taxon>
        <taxon>Embryophyta</taxon>
        <taxon>Tracheophyta</taxon>
        <taxon>Spermatophyta</taxon>
        <taxon>Magnoliopsida</taxon>
        <taxon>Liliopsida</taxon>
        <taxon>Poales</taxon>
        <taxon>Poaceae</taxon>
        <taxon>BOP clade</taxon>
        <taxon>Pooideae</taxon>
        <taxon>Triticodae</taxon>
        <taxon>Triticeae</taxon>
        <taxon>Triticinae</taxon>
        <taxon>Triticum</taxon>
    </lineage>
</organism>
<feature type="compositionally biased region" description="Basic and acidic residues" evidence="1">
    <location>
        <begin position="230"/>
        <end position="245"/>
    </location>
</feature>
<reference evidence="2 3" key="1">
    <citation type="submission" date="2017-09" db="EMBL/GenBank/DDBJ databases">
        <authorList>
            <consortium name="International Durum Wheat Genome Sequencing Consortium (IDWGSC)"/>
            <person name="Milanesi L."/>
        </authorList>
    </citation>
    <scope>NUCLEOTIDE SEQUENCE [LARGE SCALE GENOMIC DNA]</scope>
    <source>
        <strain evidence="3">cv. Svevo</strain>
    </source>
</reference>
<dbReference type="PANTHER" id="PTHR34786">
    <property type="entry name" value="OS09G0504900 PROTEIN"/>
    <property type="match status" value="1"/>
</dbReference>
<evidence type="ECO:0000313" key="3">
    <source>
        <dbReference type="Proteomes" id="UP000324705"/>
    </source>
</evidence>
<feature type="region of interest" description="Disordered" evidence="1">
    <location>
        <begin position="176"/>
        <end position="196"/>
    </location>
</feature>
<dbReference type="PANTHER" id="PTHR34786:SF1">
    <property type="entry name" value="OS09G0504900 PROTEIN"/>
    <property type="match status" value="1"/>
</dbReference>
<evidence type="ECO:0000256" key="1">
    <source>
        <dbReference type="SAM" id="MobiDB-lite"/>
    </source>
</evidence>
<accession>A0A9R0XCJ9</accession>
<keyword evidence="3" id="KW-1185">Reference proteome</keyword>